<evidence type="ECO:0000256" key="1">
    <source>
        <dbReference type="ARBA" id="ARBA00004191"/>
    </source>
</evidence>
<gene>
    <name evidence="11" type="primary">icaB</name>
    <name evidence="11" type="ORF">CEP64_13545</name>
</gene>
<evidence type="ECO:0000259" key="10">
    <source>
        <dbReference type="PROSITE" id="PS51677"/>
    </source>
</evidence>
<dbReference type="InterPro" id="IPR051398">
    <property type="entry name" value="Polysacch_Deacetylase"/>
</dbReference>
<dbReference type="PANTHER" id="PTHR34216">
    <property type="match status" value="1"/>
</dbReference>
<dbReference type="KEGG" id="sscu:CEP64_13545"/>
<keyword evidence="5" id="KW-0964">Secreted</keyword>
<evidence type="ECO:0000256" key="3">
    <source>
        <dbReference type="ARBA" id="ARBA00016781"/>
    </source>
</evidence>
<accession>A0AAI8DKP7</accession>
<dbReference type="EMBL" id="CP022046">
    <property type="protein sequence ID" value="ASE35562.1"/>
    <property type="molecule type" value="Genomic_DNA"/>
</dbReference>
<dbReference type="GO" id="GO:0005975">
    <property type="term" value="P:carbohydrate metabolic process"/>
    <property type="evidence" value="ECO:0007669"/>
    <property type="project" value="InterPro"/>
</dbReference>
<dbReference type="GO" id="GO:0016811">
    <property type="term" value="F:hydrolase activity, acting on carbon-nitrogen (but not peptide) bonds, in linear amides"/>
    <property type="evidence" value="ECO:0007669"/>
    <property type="project" value="InterPro"/>
</dbReference>
<comment type="similarity">
    <text evidence="2">Belongs to the polysaccharide deacetylase family.</text>
</comment>
<dbReference type="PANTHER" id="PTHR34216:SF3">
    <property type="entry name" value="POLY-BETA-1,6-N-ACETYL-D-GLUCOSAMINE N-DEACETYLASE"/>
    <property type="match status" value="1"/>
</dbReference>
<dbReference type="PROSITE" id="PS51677">
    <property type="entry name" value="NODB"/>
    <property type="match status" value="1"/>
</dbReference>
<dbReference type="InterPro" id="IPR002509">
    <property type="entry name" value="NODB_dom"/>
</dbReference>
<proteinExistence type="inferred from homology"/>
<evidence type="ECO:0000256" key="7">
    <source>
        <dbReference type="ARBA" id="ARBA00022801"/>
    </source>
</evidence>
<evidence type="ECO:0000256" key="8">
    <source>
        <dbReference type="ARBA" id="ARBA00030189"/>
    </source>
</evidence>
<dbReference type="NCBIfam" id="TIGR03933">
    <property type="entry name" value="PIA_icaB"/>
    <property type="match status" value="1"/>
</dbReference>
<evidence type="ECO:0000256" key="5">
    <source>
        <dbReference type="ARBA" id="ARBA00022525"/>
    </source>
</evidence>
<keyword evidence="4" id="KW-0134">Cell wall</keyword>
<dbReference type="Gene3D" id="3.20.20.370">
    <property type="entry name" value="Glycoside hydrolase/deacetylase"/>
    <property type="match status" value="1"/>
</dbReference>
<evidence type="ECO:0000256" key="9">
    <source>
        <dbReference type="ARBA" id="ARBA00033195"/>
    </source>
</evidence>
<keyword evidence="6" id="KW-0732">Signal</keyword>
<reference evidence="12" key="1">
    <citation type="submission" date="2017-06" db="EMBL/GenBank/DDBJ databases">
        <title>FDA dAtabase for Regulatory Grade micrObial Sequences (FDA-ARGOS): Supporting development and validation of Infectious Disease Dx tests.</title>
        <authorList>
            <person name="Goldberg B."/>
            <person name="Campos J."/>
            <person name="Tallon L."/>
            <person name="Sadzewicz L."/>
            <person name="Sengamalay N."/>
            <person name="Ott S."/>
            <person name="Godinez A."/>
            <person name="Nagaraj S."/>
            <person name="Vavikolanu K."/>
            <person name="Nadendla S."/>
            <person name="George J."/>
            <person name="Geyer C."/>
            <person name="Sichtig H."/>
        </authorList>
    </citation>
    <scope>NUCLEOTIDE SEQUENCE [LARGE SCALE GENOMIC DNA]</scope>
    <source>
        <strain evidence="12">FDAARGOS_285</strain>
    </source>
</reference>
<dbReference type="InterPro" id="IPR023872">
    <property type="entry name" value="PNAG_deacetylase"/>
</dbReference>
<protein>
    <recommendedName>
        <fullName evidence="3">Poly-beta-1,6-N-acetyl-D-glucosamine N-deacetylase</fullName>
    </recommendedName>
    <alternativeName>
        <fullName evidence="9">Biofilm polysaccharide intercellular adhesin deacetylase</fullName>
    </alternativeName>
    <alternativeName>
        <fullName evidence="8">Intercellular adhesion protein B</fullName>
    </alternativeName>
</protein>
<evidence type="ECO:0000313" key="11">
    <source>
        <dbReference type="EMBL" id="ASE35562.1"/>
    </source>
</evidence>
<evidence type="ECO:0000256" key="4">
    <source>
        <dbReference type="ARBA" id="ARBA00022512"/>
    </source>
</evidence>
<dbReference type="InterPro" id="IPR011330">
    <property type="entry name" value="Glyco_hydro/deAcase_b/a-brl"/>
</dbReference>
<keyword evidence="7" id="KW-0378">Hydrolase</keyword>
<dbReference type="AlphaFoldDB" id="A0AAI8DKP7"/>
<dbReference type="SUPFAM" id="SSF88713">
    <property type="entry name" value="Glycoside hydrolase/deacetylase"/>
    <property type="match status" value="1"/>
</dbReference>
<evidence type="ECO:0000313" key="12">
    <source>
        <dbReference type="Proteomes" id="UP000197058"/>
    </source>
</evidence>
<organism evidence="11 12">
    <name type="scientific">Mammaliicoccus sciuri</name>
    <name type="common">Staphylococcus sciuri</name>
    <dbReference type="NCBI Taxonomy" id="1296"/>
    <lineage>
        <taxon>Bacteria</taxon>
        <taxon>Bacillati</taxon>
        <taxon>Bacillota</taxon>
        <taxon>Bacilli</taxon>
        <taxon>Bacillales</taxon>
        <taxon>Staphylococcaceae</taxon>
        <taxon>Mammaliicoccus</taxon>
    </lineage>
</organism>
<comment type="subcellular location">
    <subcellularLocation>
        <location evidence="1">Secreted</location>
        <location evidence="1">Cell wall</location>
    </subcellularLocation>
</comment>
<feature type="domain" description="NodB homology" evidence="10">
    <location>
        <begin position="121"/>
        <end position="297"/>
    </location>
</feature>
<dbReference type="Pfam" id="PF01522">
    <property type="entry name" value="Polysacc_deac_1"/>
    <property type="match status" value="1"/>
</dbReference>
<sequence>MLEERELYHMSIIKLSFKWSMMLALILFMFISSDQSVLAKKQKTLGGEKNGCLALNYHRVREDTWIDKLLSAFSNSKELKIYSVTETQFESHIKWLKGKNAQFLSLDEFIHYKEKGKFPKNCVWLNFDDMDQSIYENAFPVMKKYDVQGTGFVITDHVGDPDFHNIRMSPKKELLKMKNSGLWDFASHTHDMHTMKKDKSKFVSFAEKGNIKQDIDKSTDYIKDELDGNEQAIAYPYGQANDKLIKQLDNDTSIKYGFTLEEKAVVPDSDNFYIPRVMVSDDAFNKLVKKWEGFNHE</sequence>
<name>A0AAI8DKP7_MAMSC</name>
<evidence type="ECO:0000256" key="2">
    <source>
        <dbReference type="ARBA" id="ARBA00010973"/>
    </source>
</evidence>
<dbReference type="Proteomes" id="UP000197058">
    <property type="component" value="Chromosome"/>
</dbReference>
<evidence type="ECO:0000256" key="6">
    <source>
        <dbReference type="ARBA" id="ARBA00022729"/>
    </source>
</evidence>